<evidence type="ECO:0000313" key="6">
    <source>
        <dbReference type="EMBL" id="KAF9592230.1"/>
    </source>
</evidence>
<dbReference type="EMBL" id="JADFTS010000008">
    <property type="protein sequence ID" value="KAF9592230.1"/>
    <property type="molecule type" value="Genomic_DNA"/>
</dbReference>
<dbReference type="Proteomes" id="UP000631114">
    <property type="component" value="Unassembled WGS sequence"/>
</dbReference>
<protein>
    <submittedName>
        <fullName evidence="6">Uncharacterized protein</fullName>
    </submittedName>
</protein>
<dbReference type="InterPro" id="IPR052799">
    <property type="entry name" value="Rho_GAP_Regulators"/>
</dbReference>
<dbReference type="Gene3D" id="2.30.29.30">
    <property type="entry name" value="Pleckstrin-homology domain (PH domain)/Phosphotyrosine-binding domain (PTB)"/>
    <property type="match status" value="1"/>
</dbReference>
<feature type="compositionally biased region" description="Basic and acidic residues" evidence="3">
    <location>
        <begin position="457"/>
        <end position="466"/>
    </location>
</feature>
<dbReference type="GO" id="GO:0007165">
    <property type="term" value="P:signal transduction"/>
    <property type="evidence" value="ECO:0007669"/>
    <property type="project" value="InterPro"/>
</dbReference>
<feature type="domain" description="Rho-GAP" evidence="5">
    <location>
        <begin position="184"/>
        <end position="384"/>
    </location>
</feature>
<dbReference type="Gene3D" id="1.10.555.10">
    <property type="entry name" value="Rho GTPase activation protein"/>
    <property type="match status" value="1"/>
</dbReference>
<feature type="coiled-coil region" evidence="2">
    <location>
        <begin position="595"/>
        <end position="629"/>
    </location>
</feature>
<evidence type="ECO:0000256" key="2">
    <source>
        <dbReference type="SAM" id="Coils"/>
    </source>
</evidence>
<accession>A0A835H4U3</accession>
<evidence type="ECO:0000259" key="5">
    <source>
        <dbReference type="PROSITE" id="PS50238"/>
    </source>
</evidence>
<dbReference type="InterPro" id="IPR011993">
    <property type="entry name" value="PH-like_dom_sf"/>
</dbReference>
<dbReference type="Pfam" id="PF14389">
    <property type="entry name" value="Lzipper-MIP1"/>
    <property type="match status" value="1"/>
</dbReference>
<dbReference type="CDD" id="cd00821">
    <property type="entry name" value="PH"/>
    <property type="match status" value="1"/>
</dbReference>
<feature type="compositionally biased region" description="Polar residues" evidence="3">
    <location>
        <begin position="531"/>
        <end position="542"/>
    </location>
</feature>
<keyword evidence="7" id="KW-1185">Reference proteome</keyword>
<dbReference type="InterPro" id="IPR008936">
    <property type="entry name" value="Rho_GTPase_activation_prot"/>
</dbReference>
<keyword evidence="1" id="KW-0343">GTPase activation</keyword>
<evidence type="ECO:0000259" key="4">
    <source>
        <dbReference type="PROSITE" id="PS50003"/>
    </source>
</evidence>
<evidence type="ECO:0000256" key="1">
    <source>
        <dbReference type="ARBA" id="ARBA00022468"/>
    </source>
</evidence>
<evidence type="ECO:0000256" key="3">
    <source>
        <dbReference type="SAM" id="MobiDB-lite"/>
    </source>
</evidence>
<feature type="region of interest" description="Disordered" evidence="3">
    <location>
        <begin position="527"/>
        <end position="564"/>
    </location>
</feature>
<feature type="domain" description="PH" evidence="4">
    <location>
        <begin position="18"/>
        <end position="138"/>
    </location>
</feature>
<proteinExistence type="predicted"/>
<dbReference type="OrthoDB" id="2157866at2759"/>
<dbReference type="InterPro" id="IPR025757">
    <property type="entry name" value="MIP1_Leuzipper"/>
</dbReference>
<sequence>MSGSFGPIDGSRTGVTNMVFKSGPLFISSKGIGWKSWKKRWFILTRTRWFSSKKRSFNYQPSFIVNRTLSELPQRGGEVNLTLGGIDLNNSGSVVVREDKKLLTVLFPDGRDGRAFTLKAESSEDLFEWKAALENALAQAPCAALVMGHGIFRNDPSDTVEGSFPQWRDKHPSKSLVVGRPILLALEDIDGSPSFLEKALCFLEKFGTKVEGILRQAADVEEVDRRVQEYEQGKNEFKSDEDAHVVGDCVKHVLRELPSSPVPASCCTALLEAYRIEKKADRVNALRSAIFDSFPEPNRRLLQRVLKMMHTISAHSSDNRMTHSAVAACMAPLLLRPLLAGECELEDDFDPNGDTSAQLLAAANAANNAHAIITTLLEEYENVFRDVIVHGSSFSVDSQMENSGSEESSDDDNLKLKISLIMMQQMSDLYDNKAYVDEDFDVESPEKNQSSTINQKPKLDPQKSLRDSNFLYNAQGTLKNGSEISISGMDTHSALVANEPHQSMGDILTSMDTGLPLQAASHEVHVEKPTSKLNGSNNSAKRSNFWGRSNGRRNPSVESVDSSGDEEFAIQRLEFAKNDLLNRIAKEAKGNAILQASLERRKQALHERRMALEQDVSRLQEQLQAERDLRAALEVGLSMSSGLSESRGMDSKTRAELEEIALAEADVARLKQKVTELHHQLNQQREQHHGSLSDASNRYQHAQNLHSQLKFLQQDFDMNLAFCNHERKQKTEESSLGTDWRSLKAQVLSAASKSKQFSRKQLANLTSPSDSKSTEESADDFSAVNSGTIPTTSGAMEGIDYQRQPSSTSSTLVELTTRLDFFKERRSQLMEQLHNLDLGNGVASPQAMKSSPSSPTWS</sequence>
<keyword evidence="2" id="KW-0175">Coiled coil</keyword>
<dbReference type="InterPro" id="IPR001849">
    <property type="entry name" value="PH_domain"/>
</dbReference>
<dbReference type="SUPFAM" id="SSF50729">
    <property type="entry name" value="PH domain-like"/>
    <property type="match status" value="1"/>
</dbReference>
<organism evidence="6 7">
    <name type="scientific">Coptis chinensis</name>
    <dbReference type="NCBI Taxonomy" id="261450"/>
    <lineage>
        <taxon>Eukaryota</taxon>
        <taxon>Viridiplantae</taxon>
        <taxon>Streptophyta</taxon>
        <taxon>Embryophyta</taxon>
        <taxon>Tracheophyta</taxon>
        <taxon>Spermatophyta</taxon>
        <taxon>Magnoliopsida</taxon>
        <taxon>Ranunculales</taxon>
        <taxon>Ranunculaceae</taxon>
        <taxon>Coptidoideae</taxon>
        <taxon>Coptis</taxon>
    </lineage>
</organism>
<dbReference type="AlphaFoldDB" id="A0A835H4U3"/>
<feature type="coiled-coil region" evidence="2">
    <location>
        <begin position="653"/>
        <end position="687"/>
    </location>
</feature>
<dbReference type="PANTHER" id="PTHR46265:SF2">
    <property type="entry name" value="RHO GTPASE-ACTIVATING PROTEIN 7"/>
    <property type="match status" value="1"/>
</dbReference>
<reference evidence="6 7" key="1">
    <citation type="submission" date="2020-10" db="EMBL/GenBank/DDBJ databases">
        <title>The Coptis chinensis genome and diversification of protoberbering-type alkaloids.</title>
        <authorList>
            <person name="Wang B."/>
            <person name="Shu S."/>
            <person name="Song C."/>
            <person name="Liu Y."/>
        </authorList>
    </citation>
    <scope>NUCLEOTIDE SEQUENCE [LARGE SCALE GENOMIC DNA]</scope>
    <source>
        <strain evidence="6">HL-2020</strain>
        <tissue evidence="6">Leaf</tissue>
    </source>
</reference>
<gene>
    <name evidence="6" type="ORF">IFM89_012806</name>
</gene>
<comment type="caution">
    <text evidence="6">The sequence shown here is derived from an EMBL/GenBank/DDBJ whole genome shotgun (WGS) entry which is preliminary data.</text>
</comment>
<dbReference type="CDD" id="cd00159">
    <property type="entry name" value="RhoGAP"/>
    <property type="match status" value="1"/>
</dbReference>
<feature type="compositionally biased region" description="Polar residues" evidence="3">
    <location>
        <begin position="783"/>
        <end position="794"/>
    </location>
</feature>
<feature type="compositionally biased region" description="Polar residues" evidence="3">
    <location>
        <begin position="847"/>
        <end position="858"/>
    </location>
</feature>
<dbReference type="Pfam" id="PF00169">
    <property type="entry name" value="PH"/>
    <property type="match status" value="1"/>
</dbReference>
<dbReference type="SMART" id="SM00233">
    <property type="entry name" value="PH"/>
    <property type="match status" value="1"/>
</dbReference>
<dbReference type="GO" id="GO:0005096">
    <property type="term" value="F:GTPase activator activity"/>
    <property type="evidence" value="ECO:0007669"/>
    <property type="project" value="UniProtKB-KW"/>
</dbReference>
<dbReference type="SUPFAM" id="SSF48350">
    <property type="entry name" value="GTPase activation domain, GAP"/>
    <property type="match status" value="1"/>
</dbReference>
<dbReference type="PROSITE" id="PS50003">
    <property type="entry name" value="PH_DOMAIN"/>
    <property type="match status" value="1"/>
</dbReference>
<dbReference type="PANTHER" id="PTHR46265">
    <property type="entry name" value="RHO GTPASE-ACTIVATING PROTEIN 7"/>
    <property type="match status" value="1"/>
</dbReference>
<dbReference type="InterPro" id="IPR000198">
    <property type="entry name" value="RhoGAP_dom"/>
</dbReference>
<feature type="region of interest" description="Disordered" evidence="3">
    <location>
        <begin position="839"/>
        <end position="858"/>
    </location>
</feature>
<dbReference type="FunFam" id="1.10.555.10:FF:000052">
    <property type="entry name" value="Rho GTPase-activating protein REN1"/>
    <property type="match status" value="1"/>
</dbReference>
<evidence type="ECO:0000313" key="7">
    <source>
        <dbReference type="Proteomes" id="UP000631114"/>
    </source>
</evidence>
<feature type="region of interest" description="Disordered" evidence="3">
    <location>
        <begin position="443"/>
        <end position="467"/>
    </location>
</feature>
<name>A0A835H4U3_9MAGN</name>
<feature type="compositionally biased region" description="Polar residues" evidence="3">
    <location>
        <begin position="758"/>
        <end position="771"/>
    </location>
</feature>
<dbReference type="SMART" id="SM00324">
    <property type="entry name" value="RhoGAP"/>
    <property type="match status" value="1"/>
</dbReference>
<dbReference type="Pfam" id="PF00620">
    <property type="entry name" value="RhoGAP"/>
    <property type="match status" value="1"/>
</dbReference>
<dbReference type="PROSITE" id="PS50238">
    <property type="entry name" value="RHOGAP"/>
    <property type="match status" value="1"/>
</dbReference>
<feature type="region of interest" description="Disordered" evidence="3">
    <location>
        <begin position="758"/>
        <end position="810"/>
    </location>
</feature>